<evidence type="ECO:0000256" key="7">
    <source>
        <dbReference type="ARBA" id="ARBA00025687"/>
    </source>
</evidence>
<dbReference type="GO" id="GO:0006357">
    <property type="term" value="P:regulation of transcription by RNA polymerase II"/>
    <property type="evidence" value="ECO:0007669"/>
    <property type="project" value="InterPro"/>
</dbReference>
<keyword evidence="6 8" id="KW-0539">Nucleus</keyword>
<dbReference type="GO" id="GO:0003712">
    <property type="term" value="F:transcription coregulator activity"/>
    <property type="evidence" value="ECO:0007669"/>
    <property type="project" value="InterPro"/>
</dbReference>
<keyword evidence="4 8" id="KW-0010">Activator</keyword>
<protein>
    <recommendedName>
        <fullName evidence="8">Mediator of RNA polymerase II transcription subunit 9</fullName>
    </recommendedName>
    <alternativeName>
        <fullName evidence="8">Mediator complex subunit 9</fullName>
    </alternativeName>
</protein>
<dbReference type="EMBL" id="OC914933">
    <property type="protein sequence ID" value="CAD7637617.1"/>
    <property type="molecule type" value="Genomic_DNA"/>
</dbReference>
<dbReference type="PANTHER" id="PTHR20844">
    <property type="entry name" value="MEDIATOR OF RNA POLYMERASE II TRANSCRIPTION, SUBUNIT 9"/>
    <property type="match status" value="1"/>
</dbReference>
<evidence type="ECO:0000256" key="2">
    <source>
        <dbReference type="ARBA" id="ARBA00008089"/>
    </source>
</evidence>
<dbReference type="InterPro" id="IPR011425">
    <property type="entry name" value="Med9"/>
</dbReference>
<reference evidence="9" key="1">
    <citation type="submission" date="2020-11" db="EMBL/GenBank/DDBJ databases">
        <authorList>
            <person name="Tran Van P."/>
        </authorList>
    </citation>
    <scope>NUCLEOTIDE SEQUENCE</scope>
</reference>
<comment type="similarity">
    <text evidence="2 8">Belongs to the Mediator complex subunit 9 family.</text>
</comment>
<dbReference type="AlphaFoldDB" id="A0A7R9QAH4"/>
<evidence type="ECO:0000313" key="10">
    <source>
        <dbReference type="Proteomes" id="UP000728032"/>
    </source>
</evidence>
<evidence type="ECO:0000256" key="3">
    <source>
        <dbReference type="ARBA" id="ARBA00023015"/>
    </source>
</evidence>
<evidence type="ECO:0000256" key="1">
    <source>
        <dbReference type="ARBA" id="ARBA00004123"/>
    </source>
</evidence>
<proteinExistence type="inferred from homology"/>
<dbReference type="EMBL" id="CAJPVJ010000108">
    <property type="protein sequence ID" value="CAG2161025.1"/>
    <property type="molecule type" value="Genomic_DNA"/>
</dbReference>
<accession>A0A7R9QAH4</accession>
<dbReference type="GO" id="GO:0016592">
    <property type="term" value="C:mediator complex"/>
    <property type="evidence" value="ECO:0007669"/>
    <property type="project" value="InterPro"/>
</dbReference>
<evidence type="ECO:0000256" key="4">
    <source>
        <dbReference type="ARBA" id="ARBA00023159"/>
    </source>
</evidence>
<dbReference type="InterPro" id="IPR039242">
    <property type="entry name" value="MED9_metazoa"/>
</dbReference>
<dbReference type="PANTHER" id="PTHR20844:SF0">
    <property type="entry name" value="MEDIATOR OF RNA POLYMERASE II TRANSCRIPTION SUBUNIT 9"/>
    <property type="match status" value="1"/>
</dbReference>
<evidence type="ECO:0000313" key="9">
    <source>
        <dbReference type="EMBL" id="CAD7637617.1"/>
    </source>
</evidence>
<comment type="subcellular location">
    <subcellularLocation>
        <location evidence="1 8">Nucleus</location>
    </subcellularLocation>
</comment>
<evidence type="ECO:0000256" key="8">
    <source>
        <dbReference type="RuleBase" id="RU364145"/>
    </source>
</evidence>
<evidence type="ECO:0000256" key="6">
    <source>
        <dbReference type="ARBA" id="ARBA00023242"/>
    </source>
</evidence>
<evidence type="ECO:0000256" key="5">
    <source>
        <dbReference type="ARBA" id="ARBA00023163"/>
    </source>
</evidence>
<gene>
    <name evidence="8" type="primary">MED9</name>
    <name evidence="9" type="ORF">ONB1V03_LOCUS922</name>
</gene>
<dbReference type="OrthoDB" id="5950777at2759"/>
<keyword evidence="5 8" id="KW-0804">Transcription</keyword>
<sequence>MSKSLSVDEINTEFLPLIYDIIRSYERDSHELSSLAQKSLSMRDPQQSTNDCNTKMQALRDQFNQFRQQVLQINGIAVTKEEQLKSLDALRQQLVMKRDLLIKYKNSCPFDPNNKI</sequence>
<dbReference type="Pfam" id="PF07544">
    <property type="entry name" value="Med9"/>
    <property type="match status" value="1"/>
</dbReference>
<organism evidence="9">
    <name type="scientific">Oppiella nova</name>
    <dbReference type="NCBI Taxonomy" id="334625"/>
    <lineage>
        <taxon>Eukaryota</taxon>
        <taxon>Metazoa</taxon>
        <taxon>Ecdysozoa</taxon>
        <taxon>Arthropoda</taxon>
        <taxon>Chelicerata</taxon>
        <taxon>Arachnida</taxon>
        <taxon>Acari</taxon>
        <taxon>Acariformes</taxon>
        <taxon>Sarcoptiformes</taxon>
        <taxon>Oribatida</taxon>
        <taxon>Brachypylina</taxon>
        <taxon>Oppioidea</taxon>
        <taxon>Oppiidae</taxon>
        <taxon>Oppiella</taxon>
    </lineage>
</organism>
<keyword evidence="10" id="KW-1185">Reference proteome</keyword>
<name>A0A7R9QAH4_9ACAR</name>
<comment type="function">
    <text evidence="7 8">Component of the Mediator complex, a coactivator involved in the regulated transcription of nearly all RNA polymerase II-dependent genes. Mediator functions as a bridge to convey information from gene-specific regulatory proteins to the basal RNA polymerase II transcription machinery. Mediator is recruited to promoters by direct interactions with regulatory proteins and serves as a scaffold for the assembly of a functional preinitiation complex with RNA polymerase II and the general transcription factors.</text>
</comment>
<dbReference type="Proteomes" id="UP000728032">
    <property type="component" value="Unassembled WGS sequence"/>
</dbReference>
<comment type="subunit">
    <text evidence="8">Component of the Mediator complex.</text>
</comment>
<keyword evidence="3 8" id="KW-0805">Transcription regulation</keyword>